<evidence type="ECO:0000256" key="1">
    <source>
        <dbReference type="SAM" id="Coils"/>
    </source>
</evidence>
<dbReference type="GO" id="GO:0003729">
    <property type="term" value="F:mRNA binding"/>
    <property type="evidence" value="ECO:0007669"/>
    <property type="project" value="TreeGrafter"/>
</dbReference>
<sequence>MPFNCQNMAYLRPIISHHHYLFTTQNHSQFIKSFNLNPFVESNLLISSIIPQRLNLLAISQKPFCSSPEFVQRVTSEIRKLAKSEKNTIKTKKPFLKSDILKSSIFLQRLNIFAISQRPFCTSDEFVERVTLEIKKLGKGEKKSIVKKPLDVFFKEAVGIVEKCEEIEEDLECENGELKKRLKNLEDEVRSIKTERKIERLKMKEKGEVERGKMVIDGLKIKDNEGEMEIDGLKMEEKNGNCKDGDSGNESKKRSLSALFVKKENKDGGNSRRVDTLRMEDSGAYKELSPDMIMFVTHLYKEGYFKDSNFLRRNKFSIGCFENSYARDFVKFAAEQFGKDSQEIAKWLSASDLKKVALFGCPSLARKNVFSAKRLRTFFRIQENTVCDRCVLKKSCRFVNQSVWKGDTKSLNLAVIMRVITIYALESVPSELVVPEEIKSSVGRLLKEAVNLSGTVKKIS</sequence>
<evidence type="ECO:0000313" key="3">
    <source>
        <dbReference type="Proteomes" id="UP001454036"/>
    </source>
</evidence>
<dbReference type="PANTHER" id="PTHR23111">
    <property type="entry name" value="ZINC FINGER PROTEIN"/>
    <property type="match status" value="1"/>
</dbReference>
<name>A0AAV3QZ57_LITER</name>
<dbReference type="Proteomes" id="UP001454036">
    <property type="component" value="Unassembled WGS sequence"/>
</dbReference>
<dbReference type="AlphaFoldDB" id="A0AAV3QZ57"/>
<evidence type="ECO:0000313" key="2">
    <source>
        <dbReference type="EMBL" id="GAA0168107.1"/>
    </source>
</evidence>
<accession>A0AAV3QZ57</accession>
<organism evidence="2 3">
    <name type="scientific">Lithospermum erythrorhizon</name>
    <name type="common">Purple gromwell</name>
    <name type="synonym">Lithospermum officinale var. erythrorhizon</name>
    <dbReference type="NCBI Taxonomy" id="34254"/>
    <lineage>
        <taxon>Eukaryota</taxon>
        <taxon>Viridiplantae</taxon>
        <taxon>Streptophyta</taxon>
        <taxon>Embryophyta</taxon>
        <taxon>Tracheophyta</taxon>
        <taxon>Spermatophyta</taxon>
        <taxon>Magnoliopsida</taxon>
        <taxon>eudicotyledons</taxon>
        <taxon>Gunneridae</taxon>
        <taxon>Pentapetalae</taxon>
        <taxon>asterids</taxon>
        <taxon>lamiids</taxon>
        <taxon>Boraginales</taxon>
        <taxon>Boraginaceae</taxon>
        <taxon>Boraginoideae</taxon>
        <taxon>Lithospermeae</taxon>
        <taxon>Lithospermum</taxon>
    </lineage>
</organism>
<dbReference type="EMBL" id="BAABME010006352">
    <property type="protein sequence ID" value="GAA0168107.1"/>
    <property type="molecule type" value="Genomic_DNA"/>
</dbReference>
<keyword evidence="1" id="KW-0175">Coiled coil</keyword>
<comment type="caution">
    <text evidence="2">The sequence shown here is derived from an EMBL/GenBank/DDBJ whole genome shotgun (WGS) entry which is preliminary data.</text>
</comment>
<gene>
    <name evidence="2" type="ORF">LIER_22902</name>
</gene>
<keyword evidence="3" id="KW-1185">Reference proteome</keyword>
<proteinExistence type="predicted"/>
<dbReference type="GO" id="GO:0005737">
    <property type="term" value="C:cytoplasm"/>
    <property type="evidence" value="ECO:0007669"/>
    <property type="project" value="TreeGrafter"/>
</dbReference>
<reference evidence="2 3" key="1">
    <citation type="submission" date="2024-01" db="EMBL/GenBank/DDBJ databases">
        <title>The complete chloroplast genome sequence of Lithospermum erythrorhizon: insights into the phylogenetic relationship among Boraginaceae species and the maternal lineages of purple gromwells.</title>
        <authorList>
            <person name="Okada T."/>
            <person name="Watanabe K."/>
        </authorList>
    </citation>
    <scope>NUCLEOTIDE SEQUENCE [LARGE SCALE GENOMIC DNA]</scope>
</reference>
<protein>
    <submittedName>
        <fullName evidence="2">Uncharacterized protein</fullName>
    </submittedName>
</protein>
<feature type="coiled-coil region" evidence="1">
    <location>
        <begin position="161"/>
        <end position="202"/>
    </location>
</feature>
<dbReference type="PANTHER" id="PTHR23111:SF24">
    <property type="entry name" value="OS01G0203300 PROTEIN"/>
    <property type="match status" value="1"/>
</dbReference>